<dbReference type="EMBL" id="PETL01000353">
    <property type="protein sequence ID" value="PIV63453.1"/>
    <property type="molecule type" value="Genomic_DNA"/>
</dbReference>
<dbReference type="NCBIfam" id="TIGR00095">
    <property type="entry name" value="16S rRNA (guanine(966)-N(2))-methyltransferase RsmD"/>
    <property type="match status" value="1"/>
</dbReference>
<dbReference type="GO" id="GO:0003676">
    <property type="term" value="F:nucleic acid binding"/>
    <property type="evidence" value="ECO:0007669"/>
    <property type="project" value="InterPro"/>
</dbReference>
<dbReference type="InterPro" id="IPR004398">
    <property type="entry name" value="RNA_MeTrfase_RsmD"/>
</dbReference>
<comment type="caution">
    <text evidence="3">The sequence shown here is derived from an EMBL/GenBank/DDBJ whole genome shotgun (WGS) entry which is preliminary data.</text>
</comment>
<dbReference type="CDD" id="cd02440">
    <property type="entry name" value="AdoMet_MTases"/>
    <property type="match status" value="1"/>
</dbReference>
<sequence length="186" mass="21380">MRIVGGIYRGKRLKIGRDLEVQPTKNRVREALFDILKDIKEGTFLDLYAGLGTIGLEALSRGAKEVVFVEKREECVKIIEKNLNELGIKRKAKIYCLPAEEALTILSKNGKKFKFIFLDPPYAIILEKLKEILEMIGRHQFLIHGGTLILEHQRAKNIPRIIAPFYLYKQKEYGKSVLSFYKKSAD</sequence>
<dbReference type="Gene3D" id="3.40.50.150">
    <property type="entry name" value="Vaccinia Virus protein VP39"/>
    <property type="match status" value="1"/>
</dbReference>
<dbReference type="GO" id="GO:0008168">
    <property type="term" value="F:methyltransferase activity"/>
    <property type="evidence" value="ECO:0007669"/>
    <property type="project" value="UniProtKB-KW"/>
</dbReference>
<dbReference type="PIRSF" id="PIRSF004553">
    <property type="entry name" value="CHP00095"/>
    <property type="match status" value="1"/>
</dbReference>
<evidence type="ECO:0000313" key="4">
    <source>
        <dbReference type="Proteomes" id="UP000228886"/>
    </source>
</evidence>
<reference evidence="4" key="1">
    <citation type="submission" date="2017-09" db="EMBL/GenBank/DDBJ databases">
        <title>Depth-based differentiation of microbial function through sediment-hosted aquifers and enrichment of novel symbionts in the deep terrestrial subsurface.</title>
        <authorList>
            <person name="Probst A.J."/>
            <person name="Ladd B."/>
            <person name="Jarett J.K."/>
            <person name="Geller-Mcgrath D.E."/>
            <person name="Sieber C.M.K."/>
            <person name="Emerson J.B."/>
            <person name="Anantharaman K."/>
            <person name="Thomas B.C."/>
            <person name="Malmstrom R."/>
            <person name="Stieglmeier M."/>
            <person name="Klingl A."/>
            <person name="Woyke T."/>
            <person name="Ryan C.M."/>
            <person name="Banfield J.F."/>
        </authorList>
    </citation>
    <scope>NUCLEOTIDE SEQUENCE [LARGE SCALE GENOMIC DNA]</scope>
</reference>
<dbReference type="GO" id="GO:0031167">
    <property type="term" value="P:rRNA methylation"/>
    <property type="evidence" value="ECO:0007669"/>
    <property type="project" value="InterPro"/>
</dbReference>
<dbReference type="InterPro" id="IPR029063">
    <property type="entry name" value="SAM-dependent_MTases_sf"/>
</dbReference>
<organism evidence="3 4">
    <name type="scientific">bacterium (Candidatus Ratteibacteria) CG01_land_8_20_14_3_00_40_19</name>
    <dbReference type="NCBI Taxonomy" id="2014290"/>
    <lineage>
        <taxon>Bacteria</taxon>
        <taxon>Candidatus Ratteibacteria</taxon>
    </lineage>
</organism>
<dbReference type="SUPFAM" id="SSF53335">
    <property type="entry name" value="S-adenosyl-L-methionine-dependent methyltransferases"/>
    <property type="match status" value="1"/>
</dbReference>
<dbReference type="AlphaFoldDB" id="A0A2M7E6W4"/>
<dbReference type="PANTHER" id="PTHR43542:SF1">
    <property type="entry name" value="METHYLTRANSFERASE"/>
    <property type="match status" value="1"/>
</dbReference>
<dbReference type="Proteomes" id="UP000228886">
    <property type="component" value="Unassembled WGS sequence"/>
</dbReference>
<dbReference type="Pfam" id="PF03602">
    <property type="entry name" value="Cons_hypoth95"/>
    <property type="match status" value="1"/>
</dbReference>
<keyword evidence="2 3" id="KW-0808">Transferase</keyword>
<protein>
    <submittedName>
        <fullName evidence="3">16S rRNA (Guanine(966)-N(2))-methyltransferase RsmD</fullName>
    </submittedName>
</protein>
<evidence type="ECO:0000313" key="3">
    <source>
        <dbReference type="EMBL" id="PIV63453.1"/>
    </source>
</evidence>
<gene>
    <name evidence="3" type="primary">rsmD</name>
    <name evidence="3" type="ORF">COS11_07365</name>
</gene>
<dbReference type="PANTHER" id="PTHR43542">
    <property type="entry name" value="METHYLTRANSFERASE"/>
    <property type="match status" value="1"/>
</dbReference>
<accession>A0A2M7E6W4</accession>
<dbReference type="InterPro" id="IPR002052">
    <property type="entry name" value="DNA_methylase_N6_adenine_CS"/>
</dbReference>
<keyword evidence="1 3" id="KW-0489">Methyltransferase</keyword>
<proteinExistence type="predicted"/>
<evidence type="ECO:0000256" key="2">
    <source>
        <dbReference type="ARBA" id="ARBA00022679"/>
    </source>
</evidence>
<dbReference type="PROSITE" id="PS00092">
    <property type="entry name" value="N6_MTASE"/>
    <property type="match status" value="1"/>
</dbReference>
<name>A0A2M7E6W4_9BACT</name>
<evidence type="ECO:0000256" key="1">
    <source>
        <dbReference type="ARBA" id="ARBA00022603"/>
    </source>
</evidence>